<evidence type="ECO:0008006" key="3">
    <source>
        <dbReference type="Google" id="ProtNLM"/>
    </source>
</evidence>
<accession>A0A5J4W8W2</accession>
<dbReference type="EMBL" id="SNRW01003006">
    <property type="protein sequence ID" value="KAA6391073.1"/>
    <property type="molecule type" value="Genomic_DNA"/>
</dbReference>
<sequence>MKIERAMIESYKLINENSIITIKSQSFSQGRYRKNEIEIYQTTFSNIQKLGAGNGAAINAQLDQDSVLKVTDSCTFYNCSTELIEIRIGGAITAVVNGSNSKLIISDLVKFEKCQSFRGGAINVEILNMGSCVVNNVQFKECTVSNDGGGIHALLRETGGTSIKSNWWLNCKNMIDSLTRRIGKAIV</sequence>
<dbReference type="OrthoDB" id="10692528at2759"/>
<dbReference type="Proteomes" id="UP000324800">
    <property type="component" value="Unassembled WGS sequence"/>
</dbReference>
<evidence type="ECO:0000313" key="1">
    <source>
        <dbReference type="EMBL" id="KAA6391073.1"/>
    </source>
</evidence>
<evidence type="ECO:0000313" key="2">
    <source>
        <dbReference type="Proteomes" id="UP000324800"/>
    </source>
</evidence>
<protein>
    <recommendedName>
        <fullName evidence="3">Right handed beta helix domain-containing protein</fullName>
    </recommendedName>
</protein>
<dbReference type="AlphaFoldDB" id="A0A5J4W8W2"/>
<gene>
    <name evidence="1" type="ORF">EZS28_013400</name>
</gene>
<reference evidence="1 2" key="1">
    <citation type="submission" date="2019-03" db="EMBL/GenBank/DDBJ databases">
        <title>Single cell metagenomics reveals metabolic interactions within the superorganism composed of flagellate Streblomastix strix and complex community of Bacteroidetes bacteria on its surface.</title>
        <authorList>
            <person name="Treitli S.C."/>
            <person name="Kolisko M."/>
            <person name="Husnik F."/>
            <person name="Keeling P."/>
            <person name="Hampl V."/>
        </authorList>
    </citation>
    <scope>NUCLEOTIDE SEQUENCE [LARGE SCALE GENOMIC DNA]</scope>
    <source>
        <strain evidence="1">ST1C</strain>
    </source>
</reference>
<proteinExistence type="predicted"/>
<name>A0A5J4W8W2_9EUKA</name>
<organism evidence="1 2">
    <name type="scientific">Streblomastix strix</name>
    <dbReference type="NCBI Taxonomy" id="222440"/>
    <lineage>
        <taxon>Eukaryota</taxon>
        <taxon>Metamonada</taxon>
        <taxon>Preaxostyla</taxon>
        <taxon>Oxymonadida</taxon>
        <taxon>Streblomastigidae</taxon>
        <taxon>Streblomastix</taxon>
    </lineage>
</organism>
<comment type="caution">
    <text evidence="1">The sequence shown here is derived from an EMBL/GenBank/DDBJ whole genome shotgun (WGS) entry which is preliminary data.</text>
</comment>